<feature type="region of interest" description="Disordered" evidence="1">
    <location>
        <begin position="156"/>
        <end position="188"/>
    </location>
</feature>
<protein>
    <recommendedName>
        <fullName evidence="2">TRIP4/RQT4 C2HC5-type zinc finger domain-containing protein</fullName>
    </recommendedName>
</protein>
<dbReference type="InterPro" id="IPR009349">
    <property type="entry name" value="TRIP4/RQT4_C2HC5_Znf"/>
</dbReference>
<dbReference type="GO" id="GO:0005634">
    <property type="term" value="C:nucleus"/>
    <property type="evidence" value="ECO:0007669"/>
    <property type="project" value="InterPro"/>
</dbReference>
<dbReference type="Pfam" id="PF06221">
    <property type="entry name" value="zf-C2HC5"/>
    <property type="match status" value="1"/>
</dbReference>
<evidence type="ECO:0000313" key="4">
    <source>
        <dbReference type="Proteomes" id="UP001355207"/>
    </source>
</evidence>
<sequence length="527" mass="57857">MAFGTPAWVVKDLSAILGLDDETIKQMIIPDLESYNHEARLRVHLQDFLGSTPQAKSFTTRYLSLKFPSLTSTSTPSSIPSQTLTPNPDLLKPKTNTFKNQKSKSPNNGLSRPSSNAGSSSAGIVTNKDIPEALEAAFGPGGKVYKKKEFDDLGWGGISSSKPSSFGNTPRSGYNSGSQTPSNYINNTNNVPVQRLRQAGAINIQIQQPQPQSQSQSQRLDPPVIGNGSGIGSRTNSSKGKQREDNSSKGKEKIWDVPKSKQVKKLEKIKENLRIVKEGDGKLKEQGLNCFCQARVHPLSTYTPICQSCGLTICSIQLPYLPCPSCFNPLSTPAQLSRLILRIEGEIEIQLNKEERERQLIEKERLERLAIEAGGGSFPTLSSNSSIQQGNVTMNAPGGRKVISIGNKIKGKTKITTTTYTNLPSTSSNTGSGIGSRAITPEPENIIPRLREKPIDSNKLEKELNKLINYRFEQNRLFADLKLDKKGENIKYKELYIPTIQLESQPGRRRKGKAKRLGENGREVPGA</sequence>
<feature type="compositionally biased region" description="Low complexity" evidence="1">
    <location>
        <begin position="206"/>
        <end position="218"/>
    </location>
</feature>
<feature type="compositionally biased region" description="Low complexity" evidence="1">
    <location>
        <begin position="114"/>
        <end position="123"/>
    </location>
</feature>
<dbReference type="RefSeq" id="XP_066076885.1">
    <property type="nucleotide sequence ID" value="XM_066220788.1"/>
</dbReference>
<organism evidence="3 4">
    <name type="scientific">Kwoniella dendrophila CBS 6074</name>
    <dbReference type="NCBI Taxonomy" id="1295534"/>
    <lineage>
        <taxon>Eukaryota</taxon>
        <taxon>Fungi</taxon>
        <taxon>Dikarya</taxon>
        <taxon>Basidiomycota</taxon>
        <taxon>Agaricomycotina</taxon>
        <taxon>Tremellomycetes</taxon>
        <taxon>Tremellales</taxon>
        <taxon>Cryptococcaceae</taxon>
        <taxon>Kwoniella</taxon>
    </lineage>
</organism>
<dbReference type="GO" id="GO:0072344">
    <property type="term" value="P:rescue of stalled ribosome"/>
    <property type="evidence" value="ECO:0007669"/>
    <property type="project" value="InterPro"/>
</dbReference>
<feature type="compositionally biased region" description="Basic and acidic residues" evidence="1">
    <location>
        <begin position="516"/>
        <end position="527"/>
    </location>
</feature>
<dbReference type="GeneID" id="91095725"/>
<dbReference type="EMBL" id="CP144103">
    <property type="protein sequence ID" value="WWC90122.1"/>
    <property type="molecule type" value="Genomic_DNA"/>
</dbReference>
<feature type="compositionally biased region" description="Basic and acidic residues" evidence="1">
    <location>
        <begin position="241"/>
        <end position="255"/>
    </location>
</feature>
<gene>
    <name evidence="3" type="ORF">L201_005055</name>
</gene>
<dbReference type="Proteomes" id="UP001355207">
    <property type="component" value="Chromosome 6"/>
</dbReference>
<feature type="region of interest" description="Disordered" evidence="1">
    <location>
        <begin position="206"/>
        <end position="255"/>
    </location>
</feature>
<feature type="domain" description="TRIP4/RQT4 C2HC5-type zinc finger" evidence="2">
    <location>
        <begin position="289"/>
        <end position="340"/>
    </location>
</feature>
<feature type="region of interest" description="Disordered" evidence="1">
    <location>
        <begin position="70"/>
        <end position="124"/>
    </location>
</feature>
<evidence type="ECO:0000313" key="3">
    <source>
        <dbReference type="EMBL" id="WWC90122.1"/>
    </source>
</evidence>
<feature type="compositionally biased region" description="Low complexity" evidence="1">
    <location>
        <begin position="420"/>
        <end position="431"/>
    </location>
</feature>
<proteinExistence type="predicted"/>
<feature type="compositionally biased region" description="Polar residues" evidence="1">
    <location>
        <begin position="158"/>
        <end position="188"/>
    </location>
</feature>
<name>A0AAX4JXS3_9TREE</name>
<feature type="compositionally biased region" description="Polar residues" evidence="1">
    <location>
        <begin position="94"/>
        <end position="113"/>
    </location>
</feature>
<feature type="region of interest" description="Disordered" evidence="1">
    <location>
        <begin position="503"/>
        <end position="527"/>
    </location>
</feature>
<reference evidence="3 4" key="1">
    <citation type="submission" date="2024-01" db="EMBL/GenBank/DDBJ databases">
        <title>Comparative genomics of Cryptococcus and Kwoniella reveals pathogenesis evolution and contrasting modes of karyotype evolution via chromosome fusion or intercentromeric recombination.</title>
        <authorList>
            <person name="Coelho M.A."/>
            <person name="David-Palma M."/>
            <person name="Shea T."/>
            <person name="Bowers K."/>
            <person name="McGinley-Smith S."/>
            <person name="Mohammad A.W."/>
            <person name="Gnirke A."/>
            <person name="Yurkov A.M."/>
            <person name="Nowrousian M."/>
            <person name="Sun S."/>
            <person name="Cuomo C.A."/>
            <person name="Heitman J."/>
        </authorList>
    </citation>
    <scope>NUCLEOTIDE SEQUENCE [LARGE SCALE GENOMIC DNA]</scope>
    <source>
        <strain evidence="3 4">CBS 6074</strain>
    </source>
</reference>
<evidence type="ECO:0000256" key="1">
    <source>
        <dbReference type="SAM" id="MobiDB-lite"/>
    </source>
</evidence>
<feature type="region of interest" description="Disordered" evidence="1">
    <location>
        <begin position="420"/>
        <end position="440"/>
    </location>
</feature>
<dbReference type="GO" id="GO:0180022">
    <property type="term" value="C:RQC-trigger complex"/>
    <property type="evidence" value="ECO:0007669"/>
    <property type="project" value="InterPro"/>
</dbReference>
<dbReference type="AlphaFoldDB" id="A0AAX4JXS3"/>
<dbReference type="GO" id="GO:0008270">
    <property type="term" value="F:zinc ion binding"/>
    <property type="evidence" value="ECO:0007669"/>
    <property type="project" value="InterPro"/>
</dbReference>
<keyword evidence="4" id="KW-1185">Reference proteome</keyword>
<accession>A0AAX4JXS3</accession>
<evidence type="ECO:0000259" key="2">
    <source>
        <dbReference type="Pfam" id="PF06221"/>
    </source>
</evidence>
<feature type="compositionally biased region" description="Low complexity" evidence="1">
    <location>
        <begin position="70"/>
        <end position="86"/>
    </location>
</feature>